<feature type="compositionally biased region" description="Polar residues" evidence="2">
    <location>
        <begin position="609"/>
        <end position="620"/>
    </location>
</feature>
<keyword evidence="1" id="KW-0175">Coiled coil</keyword>
<feature type="compositionally biased region" description="Basic and acidic residues" evidence="2">
    <location>
        <begin position="690"/>
        <end position="699"/>
    </location>
</feature>
<protein>
    <submittedName>
        <fullName evidence="5">OLC1v1029955C2</fullName>
    </submittedName>
</protein>
<sequence>MEEAGNVRLVRCPKCANLLPELPDFSVYQCGGCGTVLAANNRRGLLEDRVLETSGDGNGRKVSEQEDLSVGTNGIEPGRSSERSNNKNVVLNGSSSSGAERRGVLEDIDGSRRGRMESGFDQGRKARFADEGYQLPSNGPNDNRVGVGINNRYDLKPIRPDNVDLNAESKLENVRPPAVSVRTRATADQRGIDRSSSTEPHVIPVNAAGQGRFANMPDADVGPSNYHYRYGEASDGLARVKNLENDRAELLRKLDELTDQLTRSCDTSENPRERIHHDRRISQPALDAYDRHNSFNPGATRLSYGVNNVPIAPEKHVPAVPYANHGHIYGPYRDRHSIPFQEPYHPRNFPYDYGGYPDVYQPPMLSRPPSYQPPNRYNHEPRYERIPGHHVDLNQDLFMSHPHETLFHQPACSCFHCINMNRHLPSNIQPSRKPGQIAHHEYLNRDIYQHMNPLTYDRQGYISEGYNPVPPKPLDNKVVTRSLSDLDRETAGFGRTRLNNIVADNKGRRLLHPIAGGAPFVTCCNCFELLKLPRHQMSTQKTPRKLKCGACSSILLLELDGKGFAISVPEKIEQVLVKKVASSDSDMPDENYQRSQPYQDIGPMHNYDTYENFNYNTQSADPDPFPSSGDQESNFDRSQMRQVHNSSTSSSSEDEPSPDSVMVKKETCVTELSKDDKCLPVPDSSSSQEYQEHSSEELMHIGGQGNISKRIDQDRKTFRQNSLKDAVTATETDVSYNDHHVSHDFVETGKEEEDLGRINKGGESFFAGLFKRGFGDFSRSSKGSESRKSNVSVNGFCITDKVVRKAEKLAGPIQSGDYWYDHRAGFWGVMGHPCLGIIPPNIEEFNYPLPANCAGGNTDVFVNGRELHQKDLNLLISRGLPPTRHKSYLVEISGRVVDEDTGKELDGLGKLAPTVERAKHGFGMKVPKSLQQQKR</sequence>
<dbReference type="InterPro" id="IPR040244">
    <property type="entry name" value="EDR4-like"/>
</dbReference>
<evidence type="ECO:0000313" key="5">
    <source>
        <dbReference type="EMBL" id="CAI9094251.1"/>
    </source>
</evidence>
<organism evidence="5 6">
    <name type="scientific">Oldenlandia corymbosa var. corymbosa</name>
    <dbReference type="NCBI Taxonomy" id="529605"/>
    <lineage>
        <taxon>Eukaryota</taxon>
        <taxon>Viridiplantae</taxon>
        <taxon>Streptophyta</taxon>
        <taxon>Embryophyta</taxon>
        <taxon>Tracheophyta</taxon>
        <taxon>Spermatophyta</taxon>
        <taxon>Magnoliopsida</taxon>
        <taxon>eudicotyledons</taxon>
        <taxon>Gunneridae</taxon>
        <taxon>Pentapetalae</taxon>
        <taxon>asterids</taxon>
        <taxon>lamiids</taxon>
        <taxon>Gentianales</taxon>
        <taxon>Rubiaceae</taxon>
        <taxon>Rubioideae</taxon>
        <taxon>Spermacoceae</taxon>
        <taxon>Hedyotis-Oldenlandia complex</taxon>
        <taxon>Oldenlandia</taxon>
    </lineage>
</organism>
<feature type="region of interest" description="Disordered" evidence="2">
    <location>
        <begin position="176"/>
        <end position="202"/>
    </location>
</feature>
<dbReference type="GO" id="GO:1900150">
    <property type="term" value="P:regulation of defense response to fungus"/>
    <property type="evidence" value="ECO:0007669"/>
    <property type="project" value="InterPro"/>
</dbReference>
<keyword evidence="6" id="KW-1185">Reference proteome</keyword>
<dbReference type="Pfam" id="PF22910">
    <property type="entry name" value="EDR4-like_1st"/>
    <property type="match status" value="1"/>
</dbReference>
<feature type="compositionally biased region" description="Polar residues" evidence="2">
    <location>
        <begin position="86"/>
        <end position="98"/>
    </location>
</feature>
<name>A0AAV1CFY4_OLDCO</name>
<evidence type="ECO:0000313" key="6">
    <source>
        <dbReference type="Proteomes" id="UP001161247"/>
    </source>
</evidence>
<feature type="coiled-coil region" evidence="1">
    <location>
        <begin position="233"/>
        <end position="260"/>
    </location>
</feature>
<feature type="domain" description="Probable zinc-ribbon" evidence="3">
    <location>
        <begin position="515"/>
        <end position="559"/>
    </location>
</feature>
<dbReference type="Proteomes" id="UP001161247">
    <property type="component" value="Chromosome 2"/>
</dbReference>
<dbReference type="PANTHER" id="PTHR31105">
    <property type="entry name" value="EXTRA-LARGE G-PROTEIN-LIKE"/>
    <property type="match status" value="1"/>
</dbReference>
<feature type="compositionally biased region" description="Basic and acidic residues" evidence="2">
    <location>
        <begin position="99"/>
        <end position="121"/>
    </location>
</feature>
<feature type="region of interest" description="Disordered" evidence="2">
    <location>
        <begin position="51"/>
        <end position="121"/>
    </location>
</feature>
<feature type="region of interest" description="Disordered" evidence="2">
    <location>
        <begin position="580"/>
        <end position="662"/>
    </location>
</feature>
<dbReference type="EMBL" id="OX459119">
    <property type="protein sequence ID" value="CAI9094251.1"/>
    <property type="molecule type" value="Genomic_DNA"/>
</dbReference>
<gene>
    <name evidence="5" type="ORF">OLC1_LOCUS5462</name>
</gene>
<dbReference type="PANTHER" id="PTHR31105:SF55">
    <property type="entry name" value="ZINC-RIBBON DOMAIN-CONTAINING PROTEIN-RELATED"/>
    <property type="match status" value="1"/>
</dbReference>
<feature type="domain" description="Enhanced disease resistance 4-like N-terminal" evidence="4">
    <location>
        <begin position="6"/>
        <end position="39"/>
    </location>
</feature>
<evidence type="ECO:0000256" key="1">
    <source>
        <dbReference type="SAM" id="Coils"/>
    </source>
</evidence>
<evidence type="ECO:0000256" key="2">
    <source>
        <dbReference type="SAM" id="MobiDB-lite"/>
    </source>
</evidence>
<reference evidence="5" key="1">
    <citation type="submission" date="2023-03" db="EMBL/GenBank/DDBJ databases">
        <authorList>
            <person name="Julca I."/>
        </authorList>
    </citation>
    <scope>NUCLEOTIDE SEQUENCE</scope>
</reference>
<dbReference type="InterPro" id="IPR055126">
    <property type="entry name" value="EDR4-like_N"/>
</dbReference>
<proteinExistence type="predicted"/>
<evidence type="ECO:0000259" key="4">
    <source>
        <dbReference type="Pfam" id="PF22910"/>
    </source>
</evidence>
<evidence type="ECO:0000259" key="3">
    <source>
        <dbReference type="Pfam" id="PF11331"/>
    </source>
</evidence>
<accession>A0AAV1CFY4</accession>
<dbReference type="InterPro" id="IPR021480">
    <property type="entry name" value="Zinc_ribbon_12"/>
</dbReference>
<dbReference type="AlphaFoldDB" id="A0AAV1CFY4"/>
<dbReference type="Pfam" id="PF11331">
    <property type="entry name" value="Zn_ribbon_12"/>
    <property type="match status" value="1"/>
</dbReference>
<feature type="region of interest" description="Disordered" evidence="2">
    <location>
        <begin position="674"/>
        <end position="706"/>
    </location>
</feature>